<dbReference type="InterPro" id="IPR000801">
    <property type="entry name" value="Esterase-like"/>
</dbReference>
<dbReference type="Pfam" id="PF00756">
    <property type="entry name" value="Esterase"/>
    <property type="match status" value="1"/>
</dbReference>
<organism evidence="3 4">
    <name type="scientific">Gordonia mangrovi</name>
    <dbReference type="NCBI Taxonomy" id="2665643"/>
    <lineage>
        <taxon>Bacteria</taxon>
        <taxon>Bacillati</taxon>
        <taxon>Actinomycetota</taxon>
        <taxon>Actinomycetes</taxon>
        <taxon>Mycobacteriales</taxon>
        <taxon>Gordoniaceae</taxon>
        <taxon>Gordonia</taxon>
    </lineage>
</organism>
<feature type="region of interest" description="Disordered" evidence="1">
    <location>
        <begin position="371"/>
        <end position="393"/>
    </location>
</feature>
<dbReference type="Gene3D" id="3.40.50.1820">
    <property type="entry name" value="alpha/beta hydrolase"/>
    <property type="match status" value="1"/>
</dbReference>
<feature type="compositionally biased region" description="Low complexity" evidence="1">
    <location>
        <begin position="476"/>
        <end position="503"/>
    </location>
</feature>
<gene>
    <name evidence="3" type="ORF">GIY30_16510</name>
</gene>
<keyword evidence="4" id="KW-1185">Reference proteome</keyword>
<keyword evidence="2" id="KW-0472">Membrane</keyword>
<dbReference type="PANTHER" id="PTHR48098">
    <property type="entry name" value="ENTEROCHELIN ESTERASE-RELATED"/>
    <property type="match status" value="1"/>
</dbReference>
<evidence type="ECO:0000313" key="4">
    <source>
        <dbReference type="Proteomes" id="UP000475545"/>
    </source>
</evidence>
<evidence type="ECO:0000256" key="2">
    <source>
        <dbReference type="SAM" id="Phobius"/>
    </source>
</evidence>
<dbReference type="RefSeq" id="WP_160903112.1">
    <property type="nucleotide sequence ID" value="NZ_CP102850.1"/>
</dbReference>
<accession>A0A6L7GTX5</accession>
<feature type="compositionally biased region" description="Low complexity" evidence="1">
    <location>
        <begin position="411"/>
        <end position="456"/>
    </location>
</feature>
<sequence>MPNQPQQPDQTAIADGWQVIPDVAGATPRRSARRRIAGLATVVVLSLGLFGVGSLLSGGNTASAMAGHPEVLREGCTWDSSGNYVQNCKVWSESQNKYVIVQIRASNGSDQGVYLLDGMRAQEDRSAWTKDVQAAEVYDGSTDTTLVMPVGGASSFYTDWDAGAGADNTTIQQETFLTEELPDYLAENFGVSKNNNAIVGLSMSGGPAVTLAERHPDQFKVVQAMSGYYQTDNPIGALGVFASQTIVSNYTNGIVNMWGEPGSQRWTDNDPSKNVNKLNENGQVLIISSGNGFLTSSEMAKLSQEDQISAMALEMLSAVSTVLMQLQAAQSGASVISLPNYGGHTWENWGRGLADGKDHVLEALRNNPPVTEKVQVVDASGTPDPEGSTKATQAALVAAKSTPVLDSVELSADPSSSAVSAESSTPVESKPGESSTPAESSSATDSTSATSGTSGEVPTSSTADSQPSRSVAASESPAVADTDAPTTSSSVPPVSIPAQSSIPTTTPVP</sequence>
<keyword evidence="2" id="KW-0812">Transmembrane</keyword>
<reference evidence="3 4" key="1">
    <citation type="submission" date="2019-11" db="EMBL/GenBank/DDBJ databases">
        <title>Gordonia sp. nov., a novel actinobacterium isolated from mangrove soil in Hainan.</title>
        <authorList>
            <person name="Huang X."/>
            <person name="Xie Y."/>
            <person name="Chu X."/>
            <person name="Xiao K."/>
        </authorList>
    </citation>
    <scope>NUCLEOTIDE SEQUENCE [LARGE SCALE GENOMIC DNA]</scope>
    <source>
        <strain evidence="3 4">HNM0687</strain>
    </source>
</reference>
<dbReference type="PANTHER" id="PTHR48098:SF1">
    <property type="entry name" value="DIACYLGLYCEROL ACYLTRANSFERASE_MYCOLYLTRANSFERASE AG85A"/>
    <property type="match status" value="1"/>
</dbReference>
<feature type="compositionally biased region" description="Polar residues" evidence="1">
    <location>
        <begin position="457"/>
        <end position="473"/>
    </location>
</feature>
<dbReference type="EMBL" id="WMBR01000004">
    <property type="protein sequence ID" value="MXP22942.1"/>
    <property type="molecule type" value="Genomic_DNA"/>
</dbReference>
<evidence type="ECO:0000256" key="1">
    <source>
        <dbReference type="SAM" id="MobiDB-lite"/>
    </source>
</evidence>
<feature type="transmembrane region" description="Helical" evidence="2">
    <location>
        <begin position="36"/>
        <end position="56"/>
    </location>
</feature>
<protein>
    <submittedName>
        <fullName evidence="3">Esterase family protein</fullName>
    </submittedName>
</protein>
<dbReference type="Proteomes" id="UP000475545">
    <property type="component" value="Unassembled WGS sequence"/>
</dbReference>
<comment type="caution">
    <text evidence="3">The sequence shown here is derived from an EMBL/GenBank/DDBJ whole genome shotgun (WGS) entry which is preliminary data.</text>
</comment>
<dbReference type="SUPFAM" id="SSF53474">
    <property type="entry name" value="alpha/beta-Hydrolases"/>
    <property type="match status" value="1"/>
</dbReference>
<evidence type="ECO:0000313" key="3">
    <source>
        <dbReference type="EMBL" id="MXP22942.1"/>
    </source>
</evidence>
<dbReference type="InterPro" id="IPR050583">
    <property type="entry name" value="Mycobacterial_A85_antigen"/>
</dbReference>
<proteinExistence type="predicted"/>
<name>A0A6L7GTX5_9ACTN</name>
<keyword evidence="2" id="KW-1133">Transmembrane helix</keyword>
<dbReference type="AlphaFoldDB" id="A0A6L7GTX5"/>
<dbReference type="GO" id="GO:0016747">
    <property type="term" value="F:acyltransferase activity, transferring groups other than amino-acyl groups"/>
    <property type="evidence" value="ECO:0007669"/>
    <property type="project" value="TreeGrafter"/>
</dbReference>
<feature type="region of interest" description="Disordered" evidence="1">
    <location>
        <begin position="408"/>
        <end position="509"/>
    </location>
</feature>
<dbReference type="InterPro" id="IPR029058">
    <property type="entry name" value="AB_hydrolase_fold"/>
</dbReference>